<evidence type="ECO:0000313" key="4">
    <source>
        <dbReference type="EMBL" id="GIM44803.1"/>
    </source>
</evidence>
<proteinExistence type="inferred from homology"/>
<dbReference type="GO" id="GO:0008721">
    <property type="term" value="F:D-serine ammonia-lyase activity"/>
    <property type="evidence" value="ECO:0007669"/>
    <property type="project" value="TreeGrafter"/>
</dbReference>
<dbReference type="AlphaFoldDB" id="A0AAV4LAY0"/>
<dbReference type="SMART" id="SM01119">
    <property type="entry name" value="D-ser_dehydrat"/>
    <property type="match status" value="1"/>
</dbReference>
<keyword evidence="5" id="KW-1185">Reference proteome</keyword>
<dbReference type="PANTHER" id="PTHR28004:SF2">
    <property type="entry name" value="D-SERINE DEHYDRATASE"/>
    <property type="match status" value="1"/>
</dbReference>
<comment type="similarity">
    <text evidence="1">Belongs to the DSD1 family.</text>
</comment>
<reference evidence="4" key="1">
    <citation type="journal article" date="2023" name="Int. J. Syst. Evol. Microbiol.">
        <title>Collibacillus ludicampi gen. nov., sp. nov., a new soil bacterium of the family Alicyclobacillaceae.</title>
        <authorList>
            <person name="Jojima T."/>
            <person name="Ioku Y."/>
            <person name="Fukuta Y."/>
            <person name="Shirasaka N."/>
            <person name="Matsumura Y."/>
            <person name="Mori M."/>
        </authorList>
    </citation>
    <scope>NUCLEOTIDE SEQUENCE</scope>
    <source>
        <strain evidence="4">TP075</strain>
    </source>
</reference>
<dbReference type="InterPro" id="IPR029066">
    <property type="entry name" value="PLP-binding_barrel"/>
</dbReference>
<evidence type="ECO:0000256" key="1">
    <source>
        <dbReference type="ARBA" id="ARBA00005323"/>
    </source>
</evidence>
<dbReference type="GO" id="GO:0036088">
    <property type="term" value="P:D-serine catabolic process"/>
    <property type="evidence" value="ECO:0007669"/>
    <property type="project" value="TreeGrafter"/>
</dbReference>
<dbReference type="SUPFAM" id="SSF51419">
    <property type="entry name" value="PLP-binding barrel"/>
    <property type="match status" value="1"/>
</dbReference>
<dbReference type="InterPro" id="IPR051466">
    <property type="entry name" value="D-amino_acid_metab_enzyme"/>
</dbReference>
<gene>
    <name evidence="4" type="ORF">DNHGIG_03520</name>
</gene>
<keyword evidence="2" id="KW-0456">Lyase</keyword>
<dbReference type="CDD" id="cd06820">
    <property type="entry name" value="PLPDE_III_LS_D-TA_like"/>
    <property type="match status" value="1"/>
</dbReference>
<dbReference type="InterPro" id="IPR001608">
    <property type="entry name" value="Ala_racemase_N"/>
</dbReference>
<evidence type="ECO:0000256" key="2">
    <source>
        <dbReference type="ARBA" id="ARBA00023239"/>
    </source>
</evidence>
<feature type="domain" description="D-serine dehydratase-like" evidence="3">
    <location>
        <begin position="249"/>
        <end position="345"/>
    </location>
</feature>
<dbReference type="InterPro" id="IPR026956">
    <property type="entry name" value="D-ser_dehydrat-like_dom"/>
</dbReference>
<sequence>MDTPLVVVHYEKMIRNLDRMAAFARAYRVRLRPHGKTHKMPQIAKMQLERGAAGITVAKIGEAEVMAAHGCDDILIAYPLIGNEKVERLLALARTVRVSTLVDSFEGAKALSDAFLRERMRLPVYVKIDSGLHRCGVQPGEEAAQLVRHVVSLPGLQFLGLLTHAGHAYAAKDARDLQRIGQGEADCLIETAEILRKEGIAVQEISVGSTPTVRISGAVTGVTEIRPGNYVFHDMTQVRLGVATEEDCALRVWARVVSRPNKNVLVLDSGAKTLALDRGAHGVEGVSGYGRIVGYPDCVIERLSEEHAVVKVPDDCPLSIGDVVEIIPNHACPVVNLTDQVYVIREGQSAEVWRVEARGKTS</sequence>
<dbReference type="Proteomes" id="UP001057291">
    <property type="component" value="Unassembled WGS sequence"/>
</dbReference>
<evidence type="ECO:0000259" key="3">
    <source>
        <dbReference type="SMART" id="SM01119"/>
    </source>
</evidence>
<evidence type="ECO:0000313" key="5">
    <source>
        <dbReference type="Proteomes" id="UP001057291"/>
    </source>
</evidence>
<dbReference type="PANTHER" id="PTHR28004">
    <property type="entry name" value="ZGC:162816-RELATED"/>
    <property type="match status" value="1"/>
</dbReference>
<accession>A0AAV4LAY0</accession>
<dbReference type="Gene3D" id="2.40.37.20">
    <property type="entry name" value="D-serine dehydratase-like domain"/>
    <property type="match status" value="1"/>
</dbReference>
<organism evidence="4 5">
    <name type="scientific">Collibacillus ludicampi</name>
    <dbReference type="NCBI Taxonomy" id="2771369"/>
    <lineage>
        <taxon>Bacteria</taxon>
        <taxon>Bacillati</taxon>
        <taxon>Bacillota</taxon>
        <taxon>Bacilli</taxon>
        <taxon>Bacillales</taxon>
        <taxon>Alicyclobacillaceae</taxon>
        <taxon>Collibacillus</taxon>
    </lineage>
</organism>
<dbReference type="Pfam" id="PF14031">
    <property type="entry name" value="D-ser_dehydrat"/>
    <property type="match status" value="1"/>
</dbReference>
<comment type="caution">
    <text evidence="4">The sequence shown here is derived from an EMBL/GenBank/DDBJ whole genome shotgun (WGS) entry which is preliminary data.</text>
</comment>
<dbReference type="EMBL" id="BOQE01000001">
    <property type="protein sequence ID" value="GIM44803.1"/>
    <property type="molecule type" value="Genomic_DNA"/>
</dbReference>
<dbReference type="Gene3D" id="3.20.20.10">
    <property type="entry name" value="Alanine racemase"/>
    <property type="match status" value="1"/>
</dbReference>
<protein>
    <submittedName>
        <fullName evidence="4">Alanine racemase</fullName>
    </submittedName>
</protein>
<name>A0AAV4LAY0_9BACL</name>
<dbReference type="InterPro" id="IPR042208">
    <property type="entry name" value="D-ser_dehydrat-like_sf"/>
</dbReference>
<dbReference type="Pfam" id="PF01168">
    <property type="entry name" value="Ala_racemase_N"/>
    <property type="match status" value="1"/>
</dbReference>